<evidence type="ECO:0000313" key="12">
    <source>
        <dbReference type="EMBL" id="QDT39459.1"/>
    </source>
</evidence>
<dbReference type="NCBIfam" id="TIGR00810">
    <property type="entry name" value="secG"/>
    <property type="match status" value="1"/>
</dbReference>
<keyword evidence="4 10" id="KW-1003">Cell membrane</keyword>
<dbReference type="RefSeq" id="WP_145365594.1">
    <property type="nucleotide sequence ID" value="NZ_CP036268.1"/>
</dbReference>
<gene>
    <name evidence="12" type="ORF">Pan189_38670</name>
</gene>
<evidence type="ECO:0000256" key="3">
    <source>
        <dbReference type="ARBA" id="ARBA00022448"/>
    </source>
</evidence>
<evidence type="ECO:0000256" key="8">
    <source>
        <dbReference type="ARBA" id="ARBA00023010"/>
    </source>
</evidence>
<evidence type="ECO:0000256" key="9">
    <source>
        <dbReference type="ARBA" id="ARBA00023136"/>
    </source>
</evidence>
<dbReference type="Proteomes" id="UP000317318">
    <property type="component" value="Chromosome"/>
</dbReference>
<dbReference type="GO" id="GO:0005886">
    <property type="term" value="C:plasma membrane"/>
    <property type="evidence" value="ECO:0007669"/>
    <property type="project" value="UniProtKB-SubCell"/>
</dbReference>
<dbReference type="GO" id="GO:0065002">
    <property type="term" value="P:intracellular protein transmembrane transport"/>
    <property type="evidence" value="ECO:0007669"/>
    <property type="project" value="TreeGrafter"/>
</dbReference>
<comment type="function">
    <text evidence="10">Involved in protein export. Participates in an early event of protein translocation.</text>
</comment>
<feature type="region of interest" description="Disordered" evidence="11">
    <location>
        <begin position="96"/>
        <end position="139"/>
    </location>
</feature>
<dbReference type="InterPro" id="IPR004692">
    <property type="entry name" value="SecG"/>
</dbReference>
<keyword evidence="9 10" id="KW-0472">Membrane</keyword>
<dbReference type="GO" id="GO:0043952">
    <property type="term" value="P:protein transport by the Sec complex"/>
    <property type="evidence" value="ECO:0007669"/>
    <property type="project" value="TreeGrafter"/>
</dbReference>
<keyword evidence="13" id="KW-1185">Reference proteome</keyword>
<comment type="caution">
    <text evidence="10">Lacks conserved residue(s) required for the propagation of feature annotation.</text>
</comment>
<dbReference type="PANTHER" id="PTHR34182">
    <property type="entry name" value="PROTEIN-EXPORT MEMBRANE PROTEIN SECG"/>
    <property type="match status" value="1"/>
</dbReference>
<name>A0A517R6F4_9PLAN</name>
<dbReference type="GO" id="GO:0009306">
    <property type="term" value="P:protein secretion"/>
    <property type="evidence" value="ECO:0007669"/>
    <property type="project" value="UniProtKB-UniRule"/>
</dbReference>
<dbReference type="EMBL" id="CP036268">
    <property type="protein sequence ID" value="QDT39459.1"/>
    <property type="molecule type" value="Genomic_DNA"/>
</dbReference>
<evidence type="ECO:0000256" key="5">
    <source>
        <dbReference type="ARBA" id="ARBA00022692"/>
    </source>
</evidence>
<accession>A0A517R6F4</accession>
<keyword evidence="6 10" id="KW-0653">Protein transport</keyword>
<comment type="subcellular location">
    <subcellularLocation>
        <location evidence="1 10">Cell membrane</location>
        <topology evidence="1 10">Multi-pass membrane protein</topology>
    </subcellularLocation>
</comment>
<protein>
    <recommendedName>
        <fullName evidence="10">Protein-export membrane protein SecG</fullName>
    </recommendedName>
</protein>
<dbReference type="KEGG" id="svp:Pan189_38670"/>
<reference evidence="12 13" key="1">
    <citation type="submission" date="2019-02" db="EMBL/GenBank/DDBJ databases">
        <title>Deep-cultivation of Planctomycetes and their phenomic and genomic characterization uncovers novel biology.</title>
        <authorList>
            <person name="Wiegand S."/>
            <person name="Jogler M."/>
            <person name="Boedeker C."/>
            <person name="Pinto D."/>
            <person name="Vollmers J."/>
            <person name="Rivas-Marin E."/>
            <person name="Kohn T."/>
            <person name="Peeters S.H."/>
            <person name="Heuer A."/>
            <person name="Rast P."/>
            <person name="Oberbeckmann S."/>
            <person name="Bunk B."/>
            <person name="Jeske O."/>
            <person name="Meyerdierks A."/>
            <person name="Storesund J.E."/>
            <person name="Kallscheuer N."/>
            <person name="Luecker S."/>
            <person name="Lage O.M."/>
            <person name="Pohl T."/>
            <person name="Merkel B.J."/>
            <person name="Hornburger P."/>
            <person name="Mueller R.-W."/>
            <person name="Bruemmer F."/>
            <person name="Labrenz M."/>
            <person name="Spormann A.M."/>
            <person name="Op den Camp H."/>
            <person name="Overmann J."/>
            <person name="Amann R."/>
            <person name="Jetten M.S.M."/>
            <person name="Mascher T."/>
            <person name="Medema M.H."/>
            <person name="Devos D.P."/>
            <person name="Kaster A.-K."/>
            <person name="Ovreas L."/>
            <person name="Rohde M."/>
            <person name="Galperin M.Y."/>
            <person name="Jogler C."/>
        </authorList>
    </citation>
    <scope>NUCLEOTIDE SEQUENCE [LARGE SCALE GENOMIC DNA]</scope>
    <source>
        <strain evidence="12 13">Pan189</strain>
    </source>
</reference>
<dbReference type="AlphaFoldDB" id="A0A517R6F4"/>
<evidence type="ECO:0000256" key="6">
    <source>
        <dbReference type="ARBA" id="ARBA00022927"/>
    </source>
</evidence>
<keyword evidence="3 10" id="KW-0813">Transport</keyword>
<evidence type="ECO:0000256" key="11">
    <source>
        <dbReference type="SAM" id="MobiDB-lite"/>
    </source>
</evidence>
<keyword evidence="7 10" id="KW-1133">Transmembrane helix</keyword>
<sequence length="139" mass="14259">MLLVFASVWSYITMTLLMIVGLLLMFIILLQRGRGGGLAGAFGGAGGQSAFGTKAGDVFTRITIVVTVVWVALAAANGFQLRADAVVNADKFKPSGPAIESTEDGEDIFGPAESGSAVESSGTGEPNPFEELESGSATN</sequence>
<evidence type="ECO:0000256" key="7">
    <source>
        <dbReference type="ARBA" id="ARBA00022989"/>
    </source>
</evidence>
<dbReference type="GO" id="GO:0015450">
    <property type="term" value="F:protein-transporting ATPase activity"/>
    <property type="evidence" value="ECO:0007669"/>
    <property type="project" value="UniProtKB-UniRule"/>
</dbReference>
<keyword evidence="5 10" id="KW-0812">Transmembrane</keyword>
<evidence type="ECO:0000256" key="1">
    <source>
        <dbReference type="ARBA" id="ARBA00004651"/>
    </source>
</evidence>
<dbReference type="PANTHER" id="PTHR34182:SF1">
    <property type="entry name" value="PROTEIN-EXPORT MEMBRANE PROTEIN SECG"/>
    <property type="match status" value="1"/>
</dbReference>
<evidence type="ECO:0000313" key="13">
    <source>
        <dbReference type="Proteomes" id="UP000317318"/>
    </source>
</evidence>
<keyword evidence="8 10" id="KW-0811">Translocation</keyword>
<evidence type="ECO:0000256" key="2">
    <source>
        <dbReference type="ARBA" id="ARBA00008445"/>
    </source>
</evidence>
<evidence type="ECO:0000256" key="10">
    <source>
        <dbReference type="RuleBase" id="RU365087"/>
    </source>
</evidence>
<organism evidence="12 13">
    <name type="scientific">Stratiformator vulcanicus</name>
    <dbReference type="NCBI Taxonomy" id="2527980"/>
    <lineage>
        <taxon>Bacteria</taxon>
        <taxon>Pseudomonadati</taxon>
        <taxon>Planctomycetota</taxon>
        <taxon>Planctomycetia</taxon>
        <taxon>Planctomycetales</taxon>
        <taxon>Planctomycetaceae</taxon>
        <taxon>Stratiformator</taxon>
    </lineage>
</organism>
<comment type="similarity">
    <text evidence="2 10">Belongs to the SecG family.</text>
</comment>
<dbReference type="Pfam" id="PF03840">
    <property type="entry name" value="SecG"/>
    <property type="match status" value="1"/>
</dbReference>
<proteinExistence type="inferred from homology"/>
<feature type="transmembrane region" description="Helical" evidence="10">
    <location>
        <begin position="6"/>
        <end position="30"/>
    </location>
</feature>
<evidence type="ECO:0000256" key="4">
    <source>
        <dbReference type="ARBA" id="ARBA00022475"/>
    </source>
</evidence>